<name>A0ABN3YUU3_FIBSS</name>
<gene>
    <name evidence="1" type="ordered locus">Fisuc_0448</name>
</gene>
<evidence type="ECO:0008006" key="3">
    <source>
        <dbReference type="Google" id="ProtNLM"/>
    </source>
</evidence>
<keyword evidence="2" id="KW-1185">Reference proteome</keyword>
<sequence>MVKNFSKFLGKIALMTAAALWSACNDSDKKAEDPKSDTKPIVNPIKLKKVEVSKIYRDSFPIKAERPNLDGLLQTVALYGVLPDVVHKGGDGKVIPRCRIKPLSAKNVVVEGRDIDVQTFLKVYRQRVHGLRFIFDKNVRRRSDLASEFEGRIVLTLKIASSGEVENVQIKLTTIAENSPFSAINEDVKESVSHWKFPKTKNGATFSFPISFYMMLPQPSMFDDSSSIKNK</sequence>
<dbReference type="EMBL" id="CP001792">
    <property type="protein sequence ID" value="ACX74060.1"/>
    <property type="molecule type" value="Genomic_DNA"/>
</dbReference>
<dbReference type="PROSITE" id="PS51257">
    <property type="entry name" value="PROKAR_LIPOPROTEIN"/>
    <property type="match status" value="1"/>
</dbReference>
<dbReference type="RefSeq" id="WP_012820290.1">
    <property type="nucleotide sequence ID" value="NC_013410.1"/>
</dbReference>
<protein>
    <recommendedName>
        <fullName evidence="3">TonB C-terminal domain-containing protein</fullName>
    </recommendedName>
</protein>
<dbReference type="SUPFAM" id="SSF74653">
    <property type="entry name" value="TolA/TonB C-terminal domain"/>
    <property type="match status" value="1"/>
</dbReference>
<dbReference type="Gene3D" id="3.30.1150.10">
    <property type="match status" value="1"/>
</dbReference>
<reference evidence="1" key="1">
    <citation type="submission" date="2009-10" db="EMBL/GenBank/DDBJ databases">
        <title>Complete sequence of Fibrobacter succinogenes subsp. succinogenes S85.</title>
        <authorList>
            <consortium name="US DOE Joint Genome Institute"/>
            <person name="Lucas S."/>
            <person name="Copeland A."/>
            <person name="Lapidus A."/>
            <person name="Glavina del Rio T."/>
            <person name="Tice H."/>
            <person name="Bruce D."/>
            <person name="Goodwin L."/>
            <person name="Pitluck S."/>
            <person name="Chertkov O."/>
            <person name="Detter J.C."/>
            <person name="Han C."/>
            <person name="Tapia R."/>
            <person name="Larimer F."/>
            <person name="Land M."/>
            <person name="Hauser L."/>
            <person name="Kyrpides N."/>
            <person name="Mikhailova N."/>
            <person name="Weimer P.J."/>
            <person name="Stevenson D.M."/>
            <person name="Boyum J."/>
            <person name="Brumm P.I."/>
            <person name="Mead D."/>
        </authorList>
    </citation>
    <scope>NUCLEOTIDE SEQUENCE [LARGE SCALE GENOMIC DNA]</scope>
    <source>
        <strain evidence="1">S85</strain>
    </source>
</reference>
<evidence type="ECO:0000313" key="1">
    <source>
        <dbReference type="EMBL" id="ACX74060.1"/>
    </source>
</evidence>
<dbReference type="Proteomes" id="UP000001497">
    <property type="component" value="Chromosome"/>
</dbReference>
<proteinExistence type="predicted"/>
<evidence type="ECO:0000313" key="2">
    <source>
        <dbReference type="Proteomes" id="UP000001497"/>
    </source>
</evidence>
<accession>A0ABN3YUU3</accession>
<organism evidence="1 2">
    <name type="scientific">Fibrobacter succinogenes (strain ATCC 19169 / S85)</name>
    <dbReference type="NCBI Taxonomy" id="59374"/>
    <lineage>
        <taxon>Bacteria</taxon>
        <taxon>Pseudomonadati</taxon>
        <taxon>Fibrobacterota</taxon>
        <taxon>Fibrobacteria</taxon>
        <taxon>Fibrobacterales</taxon>
        <taxon>Fibrobacteraceae</taxon>
        <taxon>Fibrobacter</taxon>
    </lineage>
</organism>